<comment type="caution">
    <text evidence="1">The sequence shown here is derived from an EMBL/GenBank/DDBJ whole genome shotgun (WGS) entry which is preliminary data.</text>
</comment>
<evidence type="ECO:0000313" key="2">
    <source>
        <dbReference type="Proteomes" id="UP000265520"/>
    </source>
</evidence>
<sequence length="82" mass="9541">MTRSKPAGGKCGDFLDFDEVTASRARLDVARIKIATSFRGCIDESLMITALGVRYSVWVVEEKELEMWFQQRKNFEEHEHSW</sequence>
<proteinExistence type="predicted"/>
<reference evidence="1 2" key="1">
    <citation type="journal article" date="2018" name="Front. Plant Sci.">
        <title>Red Clover (Trifolium pratense) and Zigzag Clover (T. medium) - A Picture of Genomic Similarities and Differences.</title>
        <authorList>
            <person name="Dluhosova J."/>
            <person name="Istvanek J."/>
            <person name="Nedelnik J."/>
            <person name="Repkova J."/>
        </authorList>
    </citation>
    <scope>NUCLEOTIDE SEQUENCE [LARGE SCALE GENOMIC DNA]</scope>
    <source>
        <strain evidence="2">cv. 10/8</strain>
        <tissue evidence="1">Leaf</tissue>
    </source>
</reference>
<dbReference type="Proteomes" id="UP000265520">
    <property type="component" value="Unassembled WGS sequence"/>
</dbReference>
<evidence type="ECO:0000313" key="1">
    <source>
        <dbReference type="EMBL" id="MCI32402.1"/>
    </source>
</evidence>
<accession>A0A392R8H1</accession>
<organism evidence="1 2">
    <name type="scientific">Trifolium medium</name>
    <dbReference type="NCBI Taxonomy" id="97028"/>
    <lineage>
        <taxon>Eukaryota</taxon>
        <taxon>Viridiplantae</taxon>
        <taxon>Streptophyta</taxon>
        <taxon>Embryophyta</taxon>
        <taxon>Tracheophyta</taxon>
        <taxon>Spermatophyta</taxon>
        <taxon>Magnoliopsida</taxon>
        <taxon>eudicotyledons</taxon>
        <taxon>Gunneridae</taxon>
        <taxon>Pentapetalae</taxon>
        <taxon>rosids</taxon>
        <taxon>fabids</taxon>
        <taxon>Fabales</taxon>
        <taxon>Fabaceae</taxon>
        <taxon>Papilionoideae</taxon>
        <taxon>50 kb inversion clade</taxon>
        <taxon>NPAAA clade</taxon>
        <taxon>Hologalegina</taxon>
        <taxon>IRL clade</taxon>
        <taxon>Trifolieae</taxon>
        <taxon>Trifolium</taxon>
    </lineage>
</organism>
<dbReference type="EMBL" id="LXQA010195223">
    <property type="protein sequence ID" value="MCI32402.1"/>
    <property type="molecule type" value="Genomic_DNA"/>
</dbReference>
<protein>
    <submittedName>
        <fullName evidence="1">DUF4283 domain protein</fullName>
    </submittedName>
</protein>
<dbReference type="AlphaFoldDB" id="A0A392R8H1"/>
<feature type="non-terminal residue" evidence="1">
    <location>
        <position position="82"/>
    </location>
</feature>
<name>A0A392R8H1_9FABA</name>
<keyword evidence="2" id="KW-1185">Reference proteome</keyword>